<keyword evidence="1" id="KW-0812">Transmembrane</keyword>
<comment type="caution">
    <text evidence="2">The sequence shown here is derived from an EMBL/GenBank/DDBJ whole genome shotgun (WGS) entry which is preliminary data.</text>
</comment>
<protein>
    <submittedName>
        <fullName evidence="2">Uncharacterized protein</fullName>
    </submittedName>
</protein>
<keyword evidence="1" id="KW-0472">Membrane</keyword>
<accession>A0A2A5BB19</accession>
<gene>
    <name evidence="2" type="ORF">COA96_00695</name>
</gene>
<sequence>MTAAAITVAPKSGRKETLAIGIIGLVIAAIAAVAISQRQVEETLPRLYDWQISAFYDLGKVDRAVYSSLVVAMDELWWMHEDILSYNRDIAVEDSWPTMQELGEYYFLAPFAEDLFWSQYGEVKWSRVTSFSFEGSTVYHGFEGTTDEQSAYLVVLSHAHKGASFTNGGAIWMHADANAPAPDTVVRDSLILNGWKEVVPYSGAMEVKRIRRR</sequence>
<keyword evidence="1" id="KW-1133">Transmembrane helix</keyword>
<reference evidence="3" key="1">
    <citation type="submission" date="2017-08" db="EMBL/GenBank/DDBJ databases">
        <title>A dynamic microbial community with high functional redundancy inhabits the cold, oxic subseafloor aquifer.</title>
        <authorList>
            <person name="Tully B.J."/>
            <person name="Wheat C.G."/>
            <person name="Glazer B.T."/>
            <person name="Huber J.A."/>
        </authorList>
    </citation>
    <scope>NUCLEOTIDE SEQUENCE [LARGE SCALE GENOMIC DNA]</scope>
</reference>
<dbReference type="EMBL" id="NVVJ01000001">
    <property type="protein sequence ID" value="PCJ28733.1"/>
    <property type="molecule type" value="Genomic_DNA"/>
</dbReference>
<evidence type="ECO:0000313" key="2">
    <source>
        <dbReference type="EMBL" id="PCJ28733.1"/>
    </source>
</evidence>
<dbReference type="Pfam" id="PF19659">
    <property type="entry name" value="DUF6162"/>
    <property type="match status" value="1"/>
</dbReference>
<evidence type="ECO:0000256" key="1">
    <source>
        <dbReference type="SAM" id="Phobius"/>
    </source>
</evidence>
<dbReference type="Proteomes" id="UP000218327">
    <property type="component" value="Unassembled WGS sequence"/>
</dbReference>
<dbReference type="InterPro" id="IPR046160">
    <property type="entry name" value="DUF6162"/>
</dbReference>
<proteinExistence type="predicted"/>
<evidence type="ECO:0000313" key="3">
    <source>
        <dbReference type="Proteomes" id="UP000218327"/>
    </source>
</evidence>
<dbReference type="AlphaFoldDB" id="A0A2A5BB19"/>
<organism evidence="2 3">
    <name type="scientific">SAR86 cluster bacterium</name>
    <dbReference type="NCBI Taxonomy" id="2030880"/>
    <lineage>
        <taxon>Bacteria</taxon>
        <taxon>Pseudomonadati</taxon>
        <taxon>Pseudomonadota</taxon>
        <taxon>Gammaproteobacteria</taxon>
        <taxon>SAR86 cluster</taxon>
    </lineage>
</organism>
<feature type="transmembrane region" description="Helical" evidence="1">
    <location>
        <begin position="18"/>
        <end position="36"/>
    </location>
</feature>
<name>A0A2A5BB19_9GAMM</name>